<keyword evidence="2" id="KW-1185">Reference proteome</keyword>
<proteinExistence type="predicted"/>
<dbReference type="AlphaFoldDB" id="A0A8H5BUN1"/>
<dbReference type="Proteomes" id="UP000541558">
    <property type="component" value="Unassembled WGS sequence"/>
</dbReference>
<reference evidence="1 2" key="1">
    <citation type="journal article" date="2020" name="ISME J.">
        <title>Uncovering the hidden diversity of litter-decomposition mechanisms in mushroom-forming fungi.</title>
        <authorList>
            <person name="Floudas D."/>
            <person name="Bentzer J."/>
            <person name="Ahren D."/>
            <person name="Johansson T."/>
            <person name="Persson P."/>
            <person name="Tunlid A."/>
        </authorList>
    </citation>
    <scope>NUCLEOTIDE SEQUENCE [LARGE SCALE GENOMIC DNA]</scope>
    <source>
        <strain evidence="1 2">CBS 175.51</strain>
    </source>
</reference>
<evidence type="ECO:0000313" key="2">
    <source>
        <dbReference type="Proteomes" id="UP000541558"/>
    </source>
</evidence>
<accession>A0A8H5BUN1</accession>
<sequence>MVILVVAVAYTEGGIWVKEAITGTEHRAFVWPSPRFFDPFHHLPSALIGSFNIVRPPPDASPTLSTTTQELAAFGPSATLLSPSRPQTGVELNAFDDGVDEGCAALRTKKHDLHTSNTFIIARHTTNSKSSSKAFDDAVDDECTALQGVV</sequence>
<evidence type="ECO:0000313" key="1">
    <source>
        <dbReference type="EMBL" id="KAF5329900.1"/>
    </source>
</evidence>
<name>A0A8H5BUN1_9AGAR</name>
<dbReference type="EMBL" id="JAACJK010000120">
    <property type="protein sequence ID" value="KAF5329900.1"/>
    <property type="molecule type" value="Genomic_DNA"/>
</dbReference>
<gene>
    <name evidence="1" type="ORF">D9611_013449</name>
</gene>
<comment type="caution">
    <text evidence="1">The sequence shown here is derived from an EMBL/GenBank/DDBJ whole genome shotgun (WGS) entry which is preliminary data.</text>
</comment>
<protein>
    <submittedName>
        <fullName evidence="1">Uncharacterized protein</fullName>
    </submittedName>
</protein>
<organism evidence="1 2">
    <name type="scientific">Ephemerocybe angulata</name>
    <dbReference type="NCBI Taxonomy" id="980116"/>
    <lineage>
        <taxon>Eukaryota</taxon>
        <taxon>Fungi</taxon>
        <taxon>Dikarya</taxon>
        <taxon>Basidiomycota</taxon>
        <taxon>Agaricomycotina</taxon>
        <taxon>Agaricomycetes</taxon>
        <taxon>Agaricomycetidae</taxon>
        <taxon>Agaricales</taxon>
        <taxon>Agaricineae</taxon>
        <taxon>Psathyrellaceae</taxon>
        <taxon>Ephemerocybe</taxon>
    </lineage>
</organism>